<feature type="compositionally biased region" description="Low complexity" evidence="6">
    <location>
        <begin position="742"/>
        <end position="753"/>
    </location>
</feature>
<dbReference type="STRING" id="43700.ENSMALP00000006160"/>
<keyword evidence="9" id="KW-1185">Reference proteome</keyword>
<dbReference type="Pfam" id="PF02338">
    <property type="entry name" value="OTU"/>
    <property type="match status" value="1"/>
</dbReference>
<evidence type="ECO:0000313" key="8">
    <source>
        <dbReference type="Ensembl" id="ENSMALP00000006160.1"/>
    </source>
</evidence>
<evidence type="ECO:0000256" key="3">
    <source>
        <dbReference type="ARBA" id="ARBA00022670"/>
    </source>
</evidence>
<feature type="compositionally biased region" description="Low complexity" evidence="6">
    <location>
        <begin position="647"/>
        <end position="656"/>
    </location>
</feature>
<organism evidence="8 9">
    <name type="scientific">Monopterus albus</name>
    <name type="common">Swamp eel</name>
    <dbReference type="NCBI Taxonomy" id="43700"/>
    <lineage>
        <taxon>Eukaryota</taxon>
        <taxon>Metazoa</taxon>
        <taxon>Chordata</taxon>
        <taxon>Craniata</taxon>
        <taxon>Vertebrata</taxon>
        <taxon>Euteleostomi</taxon>
        <taxon>Actinopterygii</taxon>
        <taxon>Neopterygii</taxon>
        <taxon>Teleostei</taxon>
        <taxon>Neoteleostei</taxon>
        <taxon>Acanthomorphata</taxon>
        <taxon>Anabantaria</taxon>
        <taxon>Synbranchiformes</taxon>
        <taxon>Synbranchidae</taxon>
        <taxon>Monopterus</taxon>
    </lineage>
</organism>
<evidence type="ECO:0000256" key="6">
    <source>
        <dbReference type="SAM" id="MobiDB-lite"/>
    </source>
</evidence>
<evidence type="ECO:0000256" key="1">
    <source>
        <dbReference type="ARBA" id="ARBA00000707"/>
    </source>
</evidence>
<sequence>MDGGENMQSNEERAAEKLMDDYLKTLGLHRKKIAKDGSCLFRAVAEQVLHCQSLHTEVRAKCVEFLKQNRGSYEAFIEGNFEDYLCKLQDPQQWVGEVEINALAVMYKRDFVIYQEPGKPAVNITDNNFKDKVQLCFLNRNHYDSVYPISHISNTALCQSILYELLYTCVFKVDRSILGSHQRSGRSPVLSDDNMATCASSDESELDADEPLWVEDGTSTTSTRRSNQSCRGRGRGRQLSERVRRSLNPTLLRNVEYDVWQKTKRAQQKLDYCIAAGMHYNVGDRCQVRLEGSGRSYNATIKELTPNNGPVTVYIEDLGKRQVPLWGVRPLHDENSWSIVVNRDKKLSNGHGEWEEKGKGRGRGKSIPASSSGYQTTAPGSGGRIQKQHSWPPQPTAVEQGGAKTSRKSLNSAESVLFGLTEQERLAKEEEKRNVALVEIQLRDEHSFPALGTQPGMQGDGGRRKGGEKKKSLRNKTKSPVEDIGALPPSAVETPRSSTPPLPATTATAAPTTNTTTPINPTQPAAKPPAALSANSESSAARRSSLKASMPSISMAATASGSSSSLPPAIAAPTDKTNTQSYALAAGATPNSPVAASPSTKPSGVDGAPPNIPSSAAVFSFVTPVLPTASSLQALPALSSPSPPPSSSSLPPKSSVSPPPSSSVPPPTFISPIAPSPGAAQGFLQPSSVPRSSPPIPPLPHSPCPPSSSSLIHHSAQVQEAPPAPAITPISLAHAEGPMAASQTLQSQTSLSQIHLQASLPQNQSQISVSQTQTQASLQQAEKPTQPSLHQIQTQSQGSLPENKTLMPQMRTEVQPSLPDPQPYPQSHTEVASLPQNQASLSQLQASFSHLKPQYQAQYTSQSQSEVSQVQSAHSAPEVSCSHTTQASIPASVQPQPSVTQPHLPSQLVQPPHPSQVPHPSLSLSYSVNPTPGTQDKTEAPAPQPQPESSAPPTQQSHPHHPQLHSVHPPPHPQPIPGAVPLQQLSQLFQDPLYPGFPQGEKGDVAPTPPYSSSKSGDDLPQDVNVLRFFFNLGVKAYSMPMYPPCIYLIPLQQAYTVQPKLPSRSPSPASHYPPSNLQTREQEPYPQYPPVSVTQYDHQAPLTEPPCPSEPSFTQTRYPVSQPPPHRMPWQQHQMPPPRNSSYPVGYPSPAPPYPSSLPSSQVYPPSQGPGHPRYPPAITSYPPSSLGYYSSEELQVNQGAMEQLQHTNGDTIPGHVPGPLDGPANANNSRTVGVPGLNSFALKKEQGEGMTRAVLLVDPPLQNKPIVALVSNSDVGDVSVTTLRPSSGSGPRDIISKATNSGDNIPARSYRPRKPFMHNFKTFVKPGALEPGQGGYLPPPIMPEPLSVGCSTEDYWEDTEGFKHTTLNFRGPRKTYRGGGRGGHDGGRGGYRRRQGGDAGAVYKPGPYGPSHGGRGY</sequence>
<feature type="region of interest" description="Disordered" evidence="6">
    <location>
        <begin position="635"/>
        <end position="838"/>
    </location>
</feature>
<feature type="region of interest" description="Disordered" evidence="6">
    <location>
        <begin position="852"/>
        <end position="979"/>
    </location>
</feature>
<dbReference type="CTD" id="54726"/>
<reference evidence="8" key="2">
    <citation type="submission" date="2025-09" db="UniProtKB">
        <authorList>
            <consortium name="Ensembl"/>
        </authorList>
    </citation>
    <scope>IDENTIFICATION</scope>
</reference>
<feature type="region of interest" description="Disordered" evidence="6">
    <location>
        <begin position="991"/>
        <end position="1021"/>
    </location>
</feature>
<feature type="compositionally biased region" description="Low complexity" evidence="6">
    <location>
        <begin position="947"/>
        <end position="957"/>
    </location>
</feature>
<evidence type="ECO:0000256" key="4">
    <source>
        <dbReference type="ARBA" id="ARBA00022786"/>
    </source>
</evidence>
<feature type="compositionally biased region" description="Polar residues" evidence="6">
    <location>
        <begin position="1065"/>
        <end position="1080"/>
    </location>
</feature>
<feature type="compositionally biased region" description="Polar residues" evidence="6">
    <location>
        <begin position="782"/>
        <end position="802"/>
    </location>
</feature>
<dbReference type="PANTHER" id="PTHR12419:SF9">
    <property type="entry name" value="OTU DOMAIN-CONTAINING PROTEIN 4"/>
    <property type="match status" value="1"/>
</dbReference>
<evidence type="ECO:0000256" key="2">
    <source>
        <dbReference type="ARBA" id="ARBA00012759"/>
    </source>
</evidence>
<feature type="compositionally biased region" description="Basic and acidic residues" evidence="6">
    <location>
        <begin position="349"/>
        <end position="359"/>
    </location>
</feature>
<comment type="catalytic activity">
    <reaction evidence="1">
        <text>Thiol-dependent hydrolysis of ester, thioester, amide, peptide and isopeptide bonds formed by the C-terminal Gly of ubiquitin (a 76-residue protein attached to proteins as an intracellular targeting signal).</text>
        <dbReference type="EC" id="3.4.19.12"/>
    </reaction>
</comment>
<feature type="compositionally biased region" description="Low complexity" evidence="6">
    <location>
        <begin position="854"/>
        <end position="872"/>
    </location>
</feature>
<reference evidence="8" key="1">
    <citation type="submission" date="2025-08" db="UniProtKB">
        <authorList>
            <consortium name="Ensembl"/>
        </authorList>
    </citation>
    <scope>IDENTIFICATION</scope>
</reference>
<feature type="compositionally biased region" description="Polar residues" evidence="6">
    <location>
        <begin position="589"/>
        <end position="602"/>
    </location>
</feature>
<feature type="domain" description="OTU" evidence="7">
    <location>
        <begin position="28"/>
        <end position="149"/>
    </location>
</feature>
<accession>A0A3Q3Q7G2</accession>
<protein>
    <recommendedName>
        <fullName evidence="2">ubiquitinyl hydrolase 1</fullName>
        <ecNumber evidence="2">3.4.19.12</ecNumber>
    </recommendedName>
</protein>
<feature type="compositionally biased region" description="Polar residues" evidence="6">
    <location>
        <begin position="881"/>
        <end position="900"/>
    </location>
</feature>
<feature type="compositionally biased region" description="Polar residues" evidence="6">
    <location>
        <begin position="368"/>
        <end position="379"/>
    </location>
</feature>
<evidence type="ECO:0000256" key="5">
    <source>
        <dbReference type="ARBA" id="ARBA00022807"/>
    </source>
</evidence>
<dbReference type="PANTHER" id="PTHR12419">
    <property type="entry name" value="OTU DOMAIN CONTAINING PROTEIN"/>
    <property type="match status" value="1"/>
</dbReference>
<dbReference type="EC" id="3.4.19.12" evidence="2"/>
<feature type="compositionally biased region" description="Low complexity" evidence="6">
    <location>
        <begin position="1158"/>
        <end position="1167"/>
    </location>
</feature>
<feature type="compositionally biased region" description="Low complexity" evidence="6">
    <location>
        <begin position="504"/>
        <end position="573"/>
    </location>
</feature>
<dbReference type="KEGG" id="malb:109951895"/>
<feature type="compositionally biased region" description="Pro residues" evidence="6">
    <location>
        <begin position="1148"/>
        <end position="1157"/>
    </location>
</feature>
<dbReference type="InterPro" id="IPR050704">
    <property type="entry name" value="Peptidase_C85-like"/>
</dbReference>
<keyword evidence="4" id="KW-0833">Ubl conjugation pathway</keyword>
<feature type="region of interest" description="Disordered" evidence="6">
    <location>
        <begin position="1370"/>
        <end position="1419"/>
    </location>
</feature>
<keyword evidence="5" id="KW-0788">Thiol protease</keyword>
<dbReference type="GO" id="GO:0034122">
    <property type="term" value="P:negative regulation of toll-like receptor signaling pathway"/>
    <property type="evidence" value="ECO:0007669"/>
    <property type="project" value="TreeGrafter"/>
</dbReference>
<dbReference type="GO" id="GO:0006508">
    <property type="term" value="P:proteolysis"/>
    <property type="evidence" value="ECO:0007669"/>
    <property type="project" value="UniProtKB-KW"/>
</dbReference>
<dbReference type="SUPFAM" id="SSF54001">
    <property type="entry name" value="Cysteine proteinases"/>
    <property type="match status" value="1"/>
</dbReference>
<feature type="compositionally biased region" description="Basic residues" evidence="6">
    <location>
        <begin position="464"/>
        <end position="477"/>
    </location>
</feature>
<feature type="compositionally biased region" description="Polar residues" evidence="6">
    <location>
        <begin position="926"/>
        <end position="935"/>
    </location>
</feature>
<feature type="region of interest" description="Disordered" evidence="6">
    <location>
        <begin position="1284"/>
        <end position="1314"/>
    </location>
</feature>
<dbReference type="GO" id="GO:1903093">
    <property type="term" value="P:regulation of protein K48-linked deubiquitination"/>
    <property type="evidence" value="ECO:0007669"/>
    <property type="project" value="TreeGrafter"/>
</dbReference>
<dbReference type="GO" id="GO:0004843">
    <property type="term" value="F:cysteine-type deubiquitinase activity"/>
    <property type="evidence" value="ECO:0007669"/>
    <property type="project" value="UniProtKB-EC"/>
</dbReference>
<dbReference type="GeneID" id="109951895"/>
<feature type="region of interest" description="Disordered" evidence="6">
    <location>
        <begin position="446"/>
        <end position="614"/>
    </location>
</feature>
<feature type="compositionally biased region" description="Pro residues" evidence="6">
    <location>
        <begin position="968"/>
        <end position="978"/>
    </location>
</feature>
<dbReference type="Proteomes" id="UP000261600">
    <property type="component" value="Unplaced"/>
</dbReference>
<feature type="region of interest" description="Disordered" evidence="6">
    <location>
        <begin position="181"/>
        <end position="241"/>
    </location>
</feature>
<dbReference type="InterPro" id="IPR038765">
    <property type="entry name" value="Papain-like_cys_pep_sf"/>
</dbReference>
<keyword evidence="3" id="KW-0645">Protease</keyword>
<dbReference type="RefSeq" id="XP_020442306.1">
    <property type="nucleotide sequence ID" value="XM_020586650.1"/>
</dbReference>
<feature type="compositionally biased region" description="Acidic residues" evidence="6">
    <location>
        <begin position="202"/>
        <end position="213"/>
    </location>
</feature>
<dbReference type="GO" id="GO:2000660">
    <property type="term" value="P:negative regulation of interleukin-1-mediated signaling pathway"/>
    <property type="evidence" value="ECO:0007669"/>
    <property type="project" value="TreeGrafter"/>
</dbReference>
<feature type="compositionally biased region" description="Low complexity" evidence="6">
    <location>
        <begin position="762"/>
        <end position="781"/>
    </location>
</feature>
<name>A0A3Q3Q7G2_MONAL</name>
<dbReference type="PROSITE" id="PS50802">
    <property type="entry name" value="OTU"/>
    <property type="match status" value="1"/>
</dbReference>
<feature type="compositionally biased region" description="Pro residues" evidence="6">
    <location>
        <begin position="657"/>
        <end position="669"/>
    </location>
</feature>
<feature type="compositionally biased region" description="Low complexity" evidence="6">
    <location>
        <begin position="901"/>
        <end position="910"/>
    </location>
</feature>
<dbReference type="Ensembl" id="ENSMALT00000006295.1">
    <property type="protein sequence ID" value="ENSMALP00000006160.1"/>
    <property type="gene ID" value="ENSMALG00000004409.1"/>
</dbReference>
<feature type="region of interest" description="Disordered" evidence="6">
    <location>
        <begin position="1060"/>
        <end position="1181"/>
    </location>
</feature>
<dbReference type="GO" id="GO:0016579">
    <property type="term" value="P:protein deubiquitination"/>
    <property type="evidence" value="ECO:0007669"/>
    <property type="project" value="TreeGrafter"/>
</dbReference>
<feature type="compositionally biased region" description="Pro residues" evidence="6">
    <location>
        <begin position="692"/>
        <end position="706"/>
    </location>
</feature>
<dbReference type="Gene3D" id="3.90.70.80">
    <property type="match status" value="1"/>
</dbReference>
<dbReference type="OrthoDB" id="10017659at2759"/>
<evidence type="ECO:0000259" key="7">
    <source>
        <dbReference type="PROSITE" id="PS50802"/>
    </source>
</evidence>
<keyword evidence="5" id="KW-0378">Hydrolase</keyword>
<feature type="region of interest" description="Disordered" evidence="6">
    <location>
        <begin position="349"/>
        <end position="410"/>
    </location>
</feature>
<evidence type="ECO:0000313" key="9">
    <source>
        <dbReference type="Proteomes" id="UP000261600"/>
    </source>
</evidence>
<dbReference type="SUPFAM" id="SSF63748">
    <property type="entry name" value="Tudor/PWWP/MBT"/>
    <property type="match status" value="1"/>
</dbReference>
<dbReference type="GO" id="GO:0061578">
    <property type="term" value="F:K63-linked deubiquitinase activity"/>
    <property type="evidence" value="ECO:0007669"/>
    <property type="project" value="TreeGrafter"/>
</dbReference>
<proteinExistence type="predicted"/>
<dbReference type="InterPro" id="IPR003323">
    <property type="entry name" value="OTU_dom"/>
</dbReference>